<dbReference type="InterPro" id="IPR010987">
    <property type="entry name" value="Glutathione-S-Trfase_C-like"/>
</dbReference>
<protein>
    <recommendedName>
        <fullName evidence="5">Glutathione S-transferase</fullName>
        <ecNumber evidence="5">2.5.1.18</ecNumber>
    </recommendedName>
</protein>
<dbReference type="CDD" id="cd03185">
    <property type="entry name" value="GST_C_Tau"/>
    <property type="match status" value="1"/>
</dbReference>
<evidence type="ECO:0000259" key="6">
    <source>
        <dbReference type="PROSITE" id="PS50404"/>
    </source>
</evidence>
<dbReference type="GO" id="GO:0005829">
    <property type="term" value="C:cytosol"/>
    <property type="evidence" value="ECO:0007669"/>
    <property type="project" value="UniProtKB-SubCell"/>
</dbReference>
<keyword evidence="2 5" id="KW-0808">Transferase</keyword>
<dbReference type="PANTHER" id="PTHR11260:SF711">
    <property type="entry name" value="GLUTATHIONE S-TRANSFERASE U9"/>
    <property type="match status" value="1"/>
</dbReference>
<evidence type="ECO:0000256" key="3">
    <source>
        <dbReference type="ARBA" id="ARBA00025743"/>
    </source>
</evidence>
<proteinExistence type="inferred from homology"/>
<organism evidence="8 9">
    <name type="scientific">Parasponia andersonii</name>
    <name type="common">Sponia andersonii</name>
    <dbReference type="NCBI Taxonomy" id="3476"/>
    <lineage>
        <taxon>Eukaryota</taxon>
        <taxon>Viridiplantae</taxon>
        <taxon>Streptophyta</taxon>
        <taxon>Embryophyta</taxon>
        <taxon>Tracheophyta</taxon>
        <taxon>Spermatophyta</taxon>
        <taxon>Magnoliopsida</taxon>
        <taxon>eudicotyledons</taxon>
        <taxon>Gunneridae</taxon>
        <taxon>Pentapetalae</taxon>
        <taxon>rosids</taxon>
        <taxon>fabids</taxon>
        <taxon>Rosales</taxon>
        <taxon>Cannabaceae</taxon>
        <taxon>Parasponia</taxon>
    </lineage>
</organism>
<dbReference type="PROSITE" id="PS50404">
    <property type="entry name" value="GST_NTER"/>
    <property type="match status" value="1"/>
</dbReference>
<dbReference type="Gene3D" id="1.20.1050.10">
    <property type="match status" value="1"/>
</dbReference>
<dbReference type="EMBL" id="JXTB01000160">
    <property type="protein sequence ID" value="PON57366.1"/>
    <property type="molecule type" value="Genomic_DNA"/>
</dbReference>
<dbReference type="Proteomes" id="UP000237105">
    <property type="component" value="Unassembled WGS sequence"/>
</dbReference>
<dbReference type="Pfam" id="PF02798">
    <property type="entry name" value="GST_N"/>
    <property type="match status" value="1"/>
</dbReference>
<dbReference type="InterPro" id="IPR045073">
    <property type="entry name" value="Omega/Tau-like"/>
</dbReference>
<dbReference type="STRING" id="3476.A0A2P5C8G2"/>
<comment type="similarity">
    <text evidence="3">Belongs to the GST superfamily. Tau family.</text>
</comment>
<dbReference type="Gene3D" id="3.40.30.10">
    <property type="entry name" value="Glutaredoxin"/>
    <property type="match status" value="1"/>
</dbReference>
<dbReference type="InterPro" id="IPR040079">
    <property type="entry name" value="Glutathione_S-Trfase"/>
</dbReference>
<comment type="catalytic activity">
    <reaction evidence="4 5">
        <text>RX + glutathione = an S-substituted glutathione + a halide anion + H(+)</text>
        <dbReference type="Rhea" id="RHEA:16437"/>
        <dbReference type="ChEBI" id="CHEBI:15378"/>
        <dbReference type="ChEBI" id="CHEBI:16042"/>
        <dbReference type="ChEBI" id="CHEBI:17792"/>
        <dbReference type="ChEBI" id="CHEBI:57925"/>
        <dbReference type="ChEBI" id="CHEBI:90779"/>
        <dbReference type="EC" id="2.5.1.18"/>
    </reaction>
</comment>
<evidence type="ECO:0000256" key="4">
    <source>
        <dbReference type="ARBA" id="ARBA00047960"/>
    </source>
</evidence>
<dbReference type="GO" id="GO:0004364">
    <property type="term" value="F:glutathione transferase activity"/>
    <property type="evidence" value="ECO:0007669"/>
    <property type="project" value="UniProtKB-UniRule"/>
</dbReference>
<keyword evidence="9" id="KW-1185">Reference proteome</keyword>
<gene>
    <name evidence="8" type="ORF">PanWU01x14_174830</name>
</gene>
<dbReference type="FunFam" id="3.40.30.10:FF:000014">
    <property type="entry name" value="Tau class glutathione S-transferase"/>
    <property type="match status" value="1"/>
</dbReference>
<dbReference type="AlphaFoldDB" id="A0A2P5C8G2"/>
<dbReference type="SUPFAM" id="SSF47616">
    <property type="entry name" value="GST C-terminal domain-like"/>
    <property type="match status" value="1"/>
</dbReference>
<evidence type="ECO:0000259" key="7">
    <source>
        <dbReference type="PROSITE" id="PS50405"/>
    </source>
</evidence>
<sequence length="224" mass="25514">MAEEHKVKLHGMWTSPYTKTVELALKFKGIPYEYVVEDLVNKSLLLLKYNPVHKKVPILVHNGNPISESSVILEYIDETWPNGPRFLPEDPYKRAKVRFWAGFFQQQVYETMFLVLKTDGETQERAITQLFEKLEVLEDGMKDLFPDGTPFDGKNVGLLDILLCSTFGAYKAQEEVLGLKVIDPEKNPGIFSWLNALIDLPVVKESAPPYEKECCISIYGISVV</sequence>
<reference evidence="9" key="1">
    <citation type="submission" date="2016-06" db="EMBL/GenBank/DDBJ databases">
        <title>Parallel loss of symbiosis genes in relatives of nitrogen-fixing non-legume Parasponia.</title>
        <authorList>
            <person name="Van Velzen R."/>
            <person name="Holmer R."/>
            <person name="Bu F."/>
            <person name="Rutten L."/>
            <person name="Van Zeijl A."/>
            <person name="Liu W."/>
            <person name="Santuari L."/>
            <person name="Cao Q."/>
            <person name="Sharma T."/>
            <person name="Shen D."/>
            <person name="Roswanjaya Y."/>
            <person name="Wardhani T."/>
            <person name="Kalhor M.S."/>
            <person name="Jansen J."/>
            <person name="Van den Hoogen J."/>
            <person name="Gungor B."/>
            <person name="Hartog M."/>
            <person name="Hontelez J."/>
            <person name="Verver J."/>
            <person name="Yang W.-C."/>
            <person name="Schijlen E."/>
            <person name="Repin R."/>
            <person name="Schilthuizen M."/>
            <person name="Schranz E."/>
            <person name="Heidstra R."/>
            <person name="Miyata K."/>
            <person name="Fedorova E."/>
            <person name="Kohlen W."/>
            <person name="Bisseling T."/>
            <person name="Smit S."/>
            <person name="Geurts R."/>
        </authorList>
    </citation>
    <scope>NUCLEOTIDE SEQUENCE [LARGE SCALE GENOMIC DNA]</scope>
    <source>
        <strain evidence="9">cv. WU1-14</strain>
    </source>
</reference>
<dbReference type="PANTHER" id="PTHR11260">
    <property type="entry name" value="GLUTATHIONE S-TRANSFERASE, GST, SUPERFAMILY, GST DOMAIN CONTAINING"/>
    <property type="match status" value="1"/>
</dbReference>
<dbReference type="CDD" id="cd03058">
    <property type="entry name" value="GST_N_Tau"/>
    <property type="match status" value="1"/>
</dbReference>
<comment type="subcellular location">
    <subcellularLocation>
        <location evidence="5">Cytoplasm</location>
        <location evidence="5">Cytosol</location>
    </subcellularLocation>
</comment>
<dbReference type="PROSITE" id="PS50405">
    <property type="entry name" value="GST_CTER"/>
    <property type="match status" value="1"/>
</dbReference>
<dbReference type="InterPro" id="IPR045074">
    <property type="entry name" value="GST_C_Tau"/>
</dbReference>
<dbReference type="SFLD" id="SFLDG01152">
    <property type="entry name" value="Main.3:_Omega-_and_Tau-like"/>
    <property type="match status" value="1"/>
</dbReference>
<evidence type="ECO:0000256" key="5">
    <source>
        <dbReference type="RuleBase" id="RU369102"/>
    </source>
</evidence>
<dbReference type="GO" id="GO:0009407">
    <property type="term" value="P:toxin catabolic process"/>
    <property type="evidence" value="ECO:0007669"/>
    <property type="project" value="UniProtKB-ARBA"/>
</dbReference>
<dbReference type="SFLD" id="SFLDS00019">
    <property type="entry name" value="Glutathione_Transferase_(cytos"/>
    <property type="match status" value="1"/>
</dbReference>
<dbReference type="InterPro" id="IPR004045">
    <property type="entry name" value="Glutathione_S-Trfase_N"/>
</dbReference>
<keyword evidence="5" id="KW-0963">Cytoplasm</keyword>
<feature type="domain" description="GST C-terminal" evidence="7">
    <location>
        <begin position="90"/>
        <end position="218"/>
    </location>
</feature>
<evidence type="ECO:0000313" key="9">
    <source>
        <dbReference type="Proteomes" id="UP000237105"/>
    </source>
</evidence>
<comment type="caution">
    <text evidence="8">The sequence shown here is derived from an EMBL/GenBank/DDBJ whole genome shotgun (WGS) entry which is preliminary data.</text>
</comment>
<keyword evidence="1" id="KW-0216">Detoxification</keyword>
<feature type="domain" description="GST N-terminal" evidence="6">
    <location>
        <begin position="5"/>
        <end position="84"/>
    </location>
</feature>
<dbReference type="SFLD" id="SFLDG00358">
    <property type="entry name" value="Main_(cytGST)"/>
    <property type="match status" value="1"/>
</dbReference>
<dbReference type="InterPro" id="IPR036249">
    <property type="entry name" value="Thioredoxin-like_sf"/>
</dbReference>
<dbReference type="FunFam" id="1.20.1050.10:FF:000016">
    <property type="entry name" value="Glutathione S-transferase U9"/>
    <property type="match status" value="1"/>
</dbReference>
<comment type="function">
    <text evidence="5">Is involved in the conjugation of reduced glutathione to a wide number of exogenous and endogenous hydrophobic electrophiles.</text>
</comment>
<name>A0A2P5C8G2_PARAD</name>
<accession>A0A2P5C8G2</accession>
<evidence type="ECO:0000256" key="2">
    <source>
        <dbReference type="ARBA" id="ARBA00022679"/>
    </source>
</evidence>
<evidence type="ECO:0000256" key="1">
    <source>
        <dbReference type="ARBA" id="ARBA00022575"/>
    </source>
</evidence>
<dbReference type="SUPFAM" id="SSF52833">
    <property type="entry name" value="Thioredoxin-like"/>
    <property type="match status" value="1"/>
</dbReference>
<dbReference type="GO" id="GO:0006749">
    <property type="term" value="P:glutathione metabolic process"/>
    <property type="evidence" value="ECO:0007669"/>
    <property type="project" value="InterPro"/>
</dbReference>
<dbReference type="EC" id="2.5.1.18" evidence="5"/>
<evidence type="ECO:0000313" key="8">
    <source>
        <dbReference type="EMBL" id="PON57366.1"/>
    </source>
</evidence>
<dbReference type="OrthoDB" id="1153238at2759"/>
<dbReference type="InterPro" id="IPR036282">
    <property type="entry name" value="Glutathione-S-Trfase_C_sf"/>
</dbReference>